<evidence type="ECO:0000313" key="8">
    <source>
        <dbReference type="Proteomes" id="UP000681722"/>
    </source>
</evidence>
<sequence>MNNRTMSLLINNSINSTYHQDFEMLSSITSCRGMYGMLNLLNNLTVKDDSNEIQGIIEHKLREKCPEYSNIFELQQHYPLAKILRILGCIVPLILILFGVFGNILSSLVMFKRARKGRLSSYFYLAILAIFDTLV</sequence>
<comment type="subcellular location">
    <subcellularLocation>
        <location evidence="1">Membrane</location>
    </subcellularLocation>
</comment>
<dbReference type="SUPFAM" id="SSF81321">
    <property type="entry name" value="Family A G protein-coupled receptor-like"/>
    <property type="match status" value="1"/>
</dbReference>
<accession>A0A8S2ZWM8</accession>
<organism evidence="7 8">
    <name type="scientific">Didymodactylos carnosus</name>
    <dbReference type="NCBI Taxonomy" id="1234261"/>
    <lineage>
        <taxon>Eukaryota</taxon>
        <taxon>Metazoa</taxon>
        <taxon>Spiralia</taxon>
        <taxon>Gnathifera</taxon>
        <taxon>Rotifera</taxon>
        <taxon>Eurotatoria</taxon>
        <taxon>Bdelloidea</taxon>
        <taxon>Philodinida</taxon>
        <taxon>Philodinidae</taxon>
        <taxon>Didymodactylos</taxon>
    </lineage>
</organism>
<dbReference type="Proteomes" id="UP000681722">
    <property type="component" value="Unassembled WGS sequence"/>
</dbReference>
<dbReference type="PROSITE" id="PS50262">
    <property type="entry name" value="G_PROTEIN_RECEP_F1_2"/>
    <property type="match status" value="1"/>
</dbReference>
<keyword evidence="3 5" id="KW-1133">Transmembrane helix</keyword>
<reference evidence="7" key="1">
    <citation type="submission" date="2021-02" db="EMBL/GenBank/DDBJ databases">
        <authorList>
            <person name="Nowell W R."/>
        </authorList>
    </citation>
    <scope>NUCLEOTIDE SEQUENCE</scope>
</reference>
<evidence type="ECO:0000259" key="6">
    <source>
        <dbReference type="PROSITE" id="PS50262"/>
    </source>
</evidence>
<evidence type="ECO:0000256" key="4">
    <source>
        <dbReference type="ARBA" id="ARBA00023136"/>
    </source>
</evidence>
<proteinExistence type="predicted"/>
<dbReference type="GO" id="GO:0016020">
    <property type="term" value="C:membrane"/>
    <property type="evidence" value="ECO:0007669"/>
    <property type="project" value="UniProtKB-SubCell"/>
</dbReference>
<feature type="non-terminal residue" evidence="7">
    <location>
        <position position="135"/>
    </location>
</feature>
<dbReference type="InterPro" id="IPR017452">
    <property type="entry name" value="GPCR_Rhodpsn_7TM"/>
</dbReference>
<feature type="transmembrane region" description="Helical" evidence="5">
    <location>
        <begin position="83"/>
        <end position="111"/>
    </location>
</feature>
<evidence type="ECO:0000256" key="1">
    <source>
        <dbReference type="ARBA" id="ARBA00004370"/>
    </source>
</evidence>
<evidence type="ECO:0000313" key="7">
    <source>
        <dbReference type="EMBL" id="CAF4667532.1"/>
    </source>
</evidence>
<dbReference type="Gene3D" id="1.20.1070.10">
    <property type="entry name" value="Rhodopsin 7-helix transmembrane proteins"/>
    <property type="match status" value="1"/>
</dbReference>
<evidence type="ECO:0000256" key="5">
    <source>
        <dbReference type="SAM" id="Phobius"/>
    </source>
</evidence>
<name>A0A8S2ZWM8_9BILA</name>
<keyword evidence="2 5" id="KW-0812">Transmembrane</keyword>
<feature type="domain" description="G-protein coupled receptors family 1 profile" evidence="6">
    <location>
        <begin position="102"/>
        <end position="135"/>
    </location>
</feature>
<evidence type="ECO:0000256" key="3">
    <source>
        <dbReference type="ARBA" id="ARBA00022989"/>
    </source>
</evidence>
<evidence type="ECO:0000256" key="2">
    <source>
        <dbReference type="ARBA" id="ARBA00022692"/>
    </source>
</evidence>
<protein>
    <recommendedName>
        <fullName evidence="6">G-protein coupled receptors family 1 profile domain-containing protein</fullName>
    </recommendedName>
</protein>
<dbReference type="EMBL" id="CAJOBC010148620">
    <property type="protein sequence ID" value="CAF4667532.1"/>
    <property type="molecule type" value="Genomic_DNA"/>
</dbReference>
<dbReference type="AlphaFoldDB" id="A0A8S2ZWM8"/>
<keyword evidence="4 5" id="KW-0472">Membrane</keyword>
<comment type="caution">
    <text evidence="7">The sequence shown here is derived from an EMBL/GenBank/DDBJ whole genome shotgun (WGS) entry which is preliminary data.</text>
</comment>
<gene>
    <name evidence="7" type="ORF">SRO942_LOCUS50792</name>
</gene>